<reference evidence="3" key="1">
    <citation type="submission" date="2021-01" db="EMBL/GenBank/DDBJ databases">
        <authorList>
            <person name="Corre E."/>
            <person name="Pelletier E."/>
            <person name="Niang G."/>
            <person name="Scheremetjew M."/>
            <person name="Finn R."/>
            <person name="Kale V."/>
            <person name="Holt S."/>
            <person name="Cochrane G."/>
            <person name="Meng A."/>
            <person name="Brown T."/>
            <person name="Cohen L."/>
        </authorList>
    </citation>
    <scope>NUCLEOTIDE SEQUENCE</scope>
    <source>
        <strain evidence="3">CCMP 410</strain>
    </source>
</reference>
<name>A0A7S1Y4J6_9STRA</name>
<evidence type="ECO:0008006" key="4">
    <source>
        <dbReference type="Google" id="ProtNLM"/>
    </source>
</evidence>
<organism evidence="3">
    <name type="scientific">Grammatophora oceanica</name>
    <dbReference type="NCBI Taxonomy" id="210454"/>
    <lineage>
        <taxon>Eukaryota</taxon>
        <taxon>Sar</taxon>
        <taxon>Stramenopiles</taxon>
        <taxon>Ochrophyta</taxon>
        <taxon>Bacillariophyta</taxon>
        <taxon>Fragilariophyceae</taxon>
        <taxon>Fragilariophycidae</taxon>
        <taxon>Rhabdonematales</taxon>
        <taxon>Grammatophoraceae</taxon>
        <taxon>Grammatophora</taxon>
    </lineage>
</organism>
<feature type="signal peptide" evidence="2">
    <location>
        <begin position="1"/>
        <end position="24"/>
    </location>
</feature>
<evidence type="ECO:0000256" key="2">
    <source>
        <dbReference type="SAM" id="SignalP"/>
    </source>
</evidence>
<accession>A0A7S1Y4J6</accession>
<feature type="chain" id="PRO_5030923864" description="Secreted protein" evidence="2">
    <location>
        <begin position="25"/>
        <end position="237"/>
    </location>
</feature>
<evidence type="ECO:0000256" key="1">
    <source>
        <dbReference type="SAM" id="MobiDB-lite"/>
    </source>
</evidence>
<evidence type="ECO:0000313" key="3">
    <source>
        <dbReference type="EMBL" id="CAD9276670.1"/>
    </source>
</evidence>
<dbReference type="AlphaFoldDB" id="A0A7S1Y4J6"/>
<proteinExistence type="predicted"/>
<feature type="compositionally biased region" description="Basic and acidic residues" evidence="1">
    <location>
        <begin position="73"/>
        <end position="89"/>
    </location>
</feature>
<feature type="region of interest" description="Disordered" evidence="1">
    <location>
        <begin position="73"/>
        <end position="104"/>
    </location>
</feature>
<dbReference type="EMBL" id="HBGK01010722">
    <property type="protein sequence ID" value="CAD9276670.1"/>
    <property type="molecule type" value="Transcribed_RNA"/>
</dbReference>
<keyword evidence="2" id="KW-0732">Signal</keyword>
<protein>
    <recommendedName>
        <fullName evidence="4">Secreted protein</fullName>
    </recommendedName>
</protein>
<gene>
    <name evidence="3" type="ORF">GOCE00092_LOCUS5578</name>
</gene>
<sequence>MRFSKITILFVELLWWCSSDVALGSVDALFEKNKNDVEHQHDIIISSSTNAGDRRDDVEKKYLRATVVLALDDEKQQGRDEQRDEHQDDYSPPNDRMNDSSSPLLFSKDNRRYDHRENHDTPPQLFLPASHNRELKDAVKTSCGTDWEGVVSSWGTSIGKMGTPYIFLPTQRLDTIDKKVWDCNPEKSWEDCCDECANNLQEQKILSGGWNCEVGGGHGIWLQGCEAEVNPKSCVSS</sequence>